<dbReference type="EMBL" id="QFBC01000022">
    <property type="protein sequence ID" value="PWE52666.1"/>
    <property type="molecule type" value="Genomic_DNA"/>
</dbReference>
<protein>
    <submittedName>
        <fullName evidence="1">Uncharacterized protein</fullName>
    </submittedName>
</protein>
<name>A0A2U2DH77_9HYPH</name>
<evidence type="ECO:0000313" key="2">
    <source>
        <dbReference type="Proteomes" id="UP000245252"/>
    </source>
</evidence>
<dbReference type="Proteomes" id="UP000245252">
    <property type="component" value="Unassembled WGS sequence"/>
</dbReference>
<proteinExistence type="predicted"/>
<sequence>MPIAAVFSNNWAAPMNRLLLTYKPDDNGFGELFVTVSAGDFAGKSSAWIGENHLRDFETALGAFPIEAGHEPLLEGGYWRDGVLDRVHVRIVVTPGGPRGLVCVSVELATPPNPGQEPAMQNRVAAQFLVNYGDLSRFQSSLRDQRDGIEPQAVLVQSQS</sequence>
<reference evidence="1 2" key="1">
    <citation type="submission" date="2018-05" db="EMBL/GenBank/DDBJ databases">
        <title>The draft genome of strain NS-104.</title>
        <authorList>
            <person name="Hang P."/>
            <person name="Jiang J."/>
        </authorList>
    </citation>
    <scope>NUCLEOTIDE SEQUENCE [LARGE SCALE GENOMIC DNA]</scope>
    <source>
        <strain evidence="1 2">NS-104</strain>
    </source>
</reference>
<accession>A0A2U2DH77</accession>
<gene>
    <name evidence="1" type="ORF">DEM27_30055</name>
</gene>
<organism evidence="1 2">
    <name type="scientific">Metarhizobium album</name>
    <dbReference type="NCBI Taxonomy" id="2182425"/>
    <lineage>
        <taxon>Bacteria</taxon>
        <taxon>Pseudomonadati</taxon>
        <taxon>Pseudomonadota</taxon>
        <taxon>Alphaproteobacteria</taxon>
        <taxon>Hyphomicrobiales</taxon>
        <taxon>Rhizobiaceae</taxon>
        <taxon>Metarhizobium</taxon>
    </lineage>
</organism>
<dbReference type="AlphaFoldDB" id="A0A2U2DH77"/>
<comment type="caution">
    <text evidence="1">The sequence shown here is derived from an EMBL/GenBank/DDBJ whole genome shotgun (WGS) entry which is preliminary data.</text>
</comment>
<evidence type="ECO:0000313" key="1">
    <source>
        <dbReference type="EMBL" id="PWE52666.1"/>
    </source>
</evidence>
<keyword evidence="2" id="KW-1185">Reference proteome</keyword>